<keyword evidence="4 6" id="KW-0175">Coiled coil</keyword>
<feature type="region of interest" description="Disordered" evidence="7">
    <location>
        <begin position="136"/>
        <end position="190"/>
    </location>
</feature>
<protein>
    <recommendedName>
        <fullName evidence="3">Nucleolar protein 12</fullName>
    </recommendedName>
</protein>
<evidence type="ECO:0000256" key="3">
    <source>
        <dbReference type="ARBA" id="ARBA00015520"/>
    </source>
</evidence>
<evidence type="ECO:0000256" key="6">
    <source>
        <dbReference type="SAM" id="Coils"/>
    </source>
</evidence>
<feature type="compositionally biased region" description="Basic and acidic residues" evidence="7">
    <location>
        <begin position="232"/>
        <end position="247"/>
    </location>
</feature>
<feature type="region of interest" description="Disordered" evidence="7">
    <location>
        <begin position="1"/>
        <end position="34"/>
    </location>
</feature>
<dbReference type="GeneID" id="107275075"/>
<dbReference type="KEGG" id="ccin:107275075"/>
<dbReference type="GO" id="GO:0005730">
    <property type="term" value="C:nucleolus"/>
    <property type="evidence" value="ECO:0007669"/>
    <property type="project" value="UniProtKB-SubCell"/>
</dbReference>
<feature type="compositionally biased region" description="Basic residues" evidence="7">
    <location>
        <begin position="1"/>
        <end position="11"/>
    </location>
</feature>
<comment type="similarity">
    <text evidence="2">Belongs to the RRP17 family.</text>
</comment>
<evidence type="ECO:0000313" key="9">
    <source>
        <dbReference type="RefSeq" id="XP_015610321.1"/>
    </source>
</evidence>
<proteinExistence type="inferred from homology"/>
<gene>
    <name evidence="9" type="primary">LOC107275075</name>
</gene>
<keyword evidence="5" id="KW-0539">Nucleus</keyword>
<dbReference type="GO" id="GO:0019843">
    <property type="term" value="F:rRNA binding"/>
    <property type="evidence" value="ECO:0007669"/>
    <property type="project" value="TreeGrafter"/>
</dbReference>
<dbReference type="PANTHER" id="PTHR14577">
    <property type="entry name" value="NUCLEOLAR PROTEIN 12"/>
    <property type="match status" value="1"/>
</dbReference>
<name>A0AAJ7FVI1_CEPCN</name>
<comment type="subcellular location">
    <subcellularLocation>
        <location evidence="1">Nucleus</location>
        <location evidence="1">Nucleolus</location>
    </subcellularLocation>
</comment>
<dbReference type="Proteomes" id="UP000694920">
    <property type="component" value="Unplaced"/>
</dbReference>
<feature type="coiled-coil region" evidence="6">
    <location>
        <begin position="54"/>
        <end position="93"/>
    </location>
</feature>
<feature type="compositionally biased region" description="Acidic residues" evidence="7">
    <location>
        <begin position="140"/>
        <end position="159"/>
    </location>
</feature>
<accession>A0AAJ7FVI1</accession>
<dbReference type="CTD" id="326214"/>
<evidence type="ECO:0000313" key="8">
    <source>
        <dbReference type="Proteomes" id="UP000694920"/>
    </source>
</evidence>
<dbReference type="PANTHER" id="PTHR14577:SF0">
    <property type="entry name" value="NUCLEOLAR PROTEIN 12"/>
    <property type="match status" value="1"/>
</dbReference>
<evidence type="ECO:0000256" key="2">
    <source>
        <dbReference type="ARBA" id="ARBA00007175"/>
    </source>
</evidence>
<keyword evidence="8" id="KW-1185">Reference proteome</keyword>
<feature type="region of interest" description="Disordered" evidence="7">
    <location>
        <begin position="203"/>
        <end position="247"/>
    </location>
</feature>
<evidence type="ECO:0000256" key="5">
    <source>
        <dbReference type="ARBA" id="ARBA00023242"/>
    </source>
</evidence>
<organism evidence="8 9">
    <name type="scientific">Cephus cinctus</name>
    <name type="common">Wheat stem sawfly</name>
    <dbReference type="NCBI Taxonomy" id="211228"/>
    <lineage>
        <taxon>Eukaryota</taxon>
        <taxon>Metazoa</taxon>
        <taxon>Ecdysozoa</taxon>
        <taxon>Arthropoda</taxon>
        <taxon>Hexapoda</taxon>
        <taxon>Insecta</taxon>
        <taxon>Pterygota</taxon>
        <taxon>Neoptera</taxon>
        <taxon>Endopterygota</taxon>
        <taxon>Hymenoptera</taxon>
        <taxon>Cephoidea</taxon>
        <taxon>Cephidae</taxon>
        <taxon>Cephus</taxon>
    </lineage>
</organism>
<dbReference type="RefSeq" id="XP_015610321.1">
    <property type="nucleotide sequence ID" value="XM_015754835.2"/>
</dbReference>
<dbReference type="Pfam" id="PF09805">
    <property type="entry name" value="Nop25"/>
    <property type="match status" value="1"/>
</dbReference>
<dbReference type="AlphaFoldDB" id="A0AAJ7FVI1"/>
<sequence length="247" mass="29148">MTRGNKTRKSMAAKVKGVPRKLDVSRTPGQPKRRKKITLVFDEEKRREFLGGFHKRKVQRQKRAQEELQRQLKEEKKKIKQDARERYKKLLSRRDIPELEELLSKEEYEVEGRTVSILEVNVADLAEKANWIGQNKVTYEGDEDTEKQNEEQADEDGDEMIAGMELTVEPKQKNRGVQAPTSMDFGTKKEVKRAVKRAALKQVQKSKAFKLKQRLERQKNKKQSMQQKRRNEKIVKKREGQLKKRNY</sequence>
<dbReference type="InterPro" id="IPR019186">
    <property type="entry name" value="Nucleolar_protein_12"/>
</dbReference>
<evidence type="ECO:0000256" key="4">
    <source>
        <dbReference type="ARBA" id="ARBA00023054"/>
    </source>
</evidence>
<reference evidence="9" key="1">
    <citation type="submission" date="2025-08" db="UniProtKB">
        <authorList>
            <consortium name="RefSeq"/>
        </authorList>
    </citation>
    <scope>IDENTIFICATION</scope>
</reference>
<evidence type="ECO:0000256" key="7">
    <source>
        <dbReference type="SAM" id="MobiDB-lite"/>
    </source>
</evidence>
<evidence type="ECO:0000256" key="1">
    <source>
        <dbReference type="ARBA" id="ARBA00004604"/>
    </source>
</evidence>
<feature type="compositionally biased region" description="Basic residues" evidence="7">
    <location>
        <begin position="219"/>
        <end position="231"/>
    </location>
</feature>